<comment type="cofactor">
    <cofactor evidence="1">
        <name>Zn(2+)</name>
        <dbReference type="ChEBI" id="CHEBI:29105"/>
    </cofactor>
</comment>
<evidence type="ECO:0000256" key="1">
    <source>
        <dbReference type="ARBA" id="ARBA00001947"/>
    </source>
</evidence>
<dbReference type="EMBL" id="RKLV01000008">
    <property type="protein sequence ID" value="MCX2819419.1"/>
    <property type="molecule type" value="Genomic_DNA"/>
</dbReference>
<comment type="caution">
    <text evidence="8">The sequence shown here is derived from an EMBL/GenBank/DDBJ whole genome shotgun (WGS) entry which is preliminary data.</text>
</comment>
<evidence type="ECO:0000256" key="4">
    <source>
        <dbReference type="ARBA" id="ARBA00022833"/>
    </source>
</evidence>
<accession>A0A9Q4C5P6</accession>
<evidence type="ECO:0000256" key="3">
    <source>
        <dbReference type="ARBA" id="ARBA00022723"/>
    </source>
</evidence>
<feature type="region of interest" description="Disordered" evidence="6">
    <location>
        <begin position="173"/>
        <end position="195"/>
    </location>
</feature>
<evidence type="ECO:0000256" key="2">
    <source>
        <dbReference type="ARBA" id="ARBA00008072"/>
    </source>
</evidence>
<proteinExistence type="inferred from homology"/>
<feature type="domain" description="Alcohol dehydrogenase-like C-terminal" evidence="7">
    <location>
        <begin position="149"/>
        <end position="255"/>
    </location>
</feature>
<dbReference type="Gene3D" id="3.90.180.10">
    <property type="entry name" value="Medium-chain alcohol dehydrogenases, catalytic domain"/>
    <property type="match status" value="2"/>
</dbReference>
<dbReference type="PANTHER" id="PTHR43350">
    <property type="entry name" value="NAD-DEPENDENT ALCOHOL DEHYDROGENASE"/>
    <property type="match status" value="1"/>
</dbReference>
<organism evidence="8 9">
    <name type="scientific">Halorutilus salinus</name>
    <dbReference type="NCBI Taxonomy" id="2487751"/>
    <lineage>
        <taxon>Archaea</taxon>
        <taxon>Methanobacteriati</taxon>
        <taxon>Methanobacteriota</taxon>
        <taxon>Stenosarchaea group</taxon>
        <taxon>Halobacteria</taxon>
        <taxon>Halorutilales</taxon>
        <taxon>Halorutilaceae</taxon>
        <taxon>Halorutilus</taxon>
    </lineage>
</organism>
<keyword evidence="5" id="KW-0560">Oxidoreductase</keyword>
<dbReference type="SUPFAM" id="SSF50129">
    <property type="entry name" value="GroES-like"/>
    <property type="match status" value="1"/>
</dbReference>
<dbReference type="GO" id="GO:0046872">
    <property type="term" value="F:metal ion binding"/>
    <property type="evidence" value="ECO:0007669"/>
    <property type="project" value="UniProtKB-KW"/>
</dbReference>
<dbReference type="SUPFAM" id="SSF51735">
    <property type="entry name" value="NAD(P)-binding Rossmann-fold domains"/>
    <property type="match status" value="1"/>
</dbReference>
<keyword evidence="9" id="KW-1185">Reference proteome</keyword>
<evidence type="ECO:0000313" key="9">
    <source>
        <dbReference type="Proteomes" id="UP001149411"/>
    </source>
</evidence>
<dbReference type="InterPro" id="IPR013149">
    <property type="entry name" value="ADH-like_C"/>
</dbReference>
<evidence type="ECO:0000256" key="6">
    <source>
        <dbReference type="SAM" id="MobiDB-lite"/>
    </source>
</evidence>
<dbReference type="InterPro" id="IPR036291">
    <property type="entry name" value="NAD(P)-bd_dom_sf"/>
</dbReference>
<dbReference type="Gene3D" id="3.40.50.720">
    <property type="entry name" value="NAD(P)-binding Rossmann-like Domain"/>
    <property type="match status" value="1"/>
</dbReference>
<name>A0A9Q4C5P6_9EURY</name>
<evidence type="ECO:0000259" key="7">
    <source>
        <dbReference type="Pfam" id="PF00107"/>
    </source>
</evidence>
<dbReference type="Pfam" id="PF00107">
    <property type="entry name" value="ADH_zinc_N"/>
    <property type="match status" value="1"/>
</dbReference>
<gene>
    <name evidence="8" type="ORF">EGH25_08655</name>
</gene>
<dbReference type="RefSeq" id="WP_266087657.1">
    <property type="nucleotide sequence ID" value="NZ_RKLV01000008.1"/>
</dbReference>
<dbReference type="InterPro" id="IPR011032">
    <property type="entry name" value="GroES-like_sf"/>
</dbReference>
<comment type="similarity">
    <text evidence="2">Belongs to the zinc-containing alcohol dehydrogenase family.</text>
</comment>
<sequence>MEFVRPGEVRTRSFDVKEPDEGEVVVDASLSVVSSGTEKLVYRGDVPDTEADAPGVGELTYPTRYGYSVVGEVVKTCGETGLSSGDRVHAMHPHQSRFTVPADVVRGVPEGTTDEEAVHLPNTETAVSFVMDGSPTVGERVAVFGQGVVGLLTTAVLSSFPIEVVTFDPVEERRRRSDRMGADASHHPDEVETVRPDDGYDLVYEVSGSTDALTDAVTVAGYDGRVIVGSWYGTGGSPVETGGGFHGQDITVSDSQVSEIAPELRGRWSKQRRIEVSWDFVGEAEGLITDRFGIGEPDTAYEAVGSGALCAVFEYE</sequence>
<evidence type="ECO:0000256" key="5">
    <source>
        <dbReference type="ARBA" id="ARBA00023002"/>
    </source>
</evidence>
<evidence type="ECO:0000313" key="8">
    <source>
        <dbReference type="EMBL" id="MCX2819419.1"/>
    </source>
</evidence>
<reference evidence="8" key="1">
    <citation type="submission" date="2022-09" db="EMBL/GenBank/DDBJ databases">
        <title>Haloadaptaus new haloarchaeum isolated from saline soil.</title>
        <authorList>
            <person name="Duran-Viseras A."/>
            <person name="Sanchez-Porro C."/>
            <person name="Ventosa A."/>
        </authorList>
    </citation>
    <scope>NUCLEOTIDE SEQUENCE</scope>
    <source>
        <strain evidence="8">F3-133</strain>
    </source>
</reference>
<keyword evidence="4" id="KW-0862">Zinc</keyword>
<dbReference type="PANTHER" id="PTHR43350:SF19">
    <property type="entry name" value="D-GULOSIDE 3-DEHYDROGENASE"/>
    <property type="match status" value="1"/>
</dbReference>
<keyword evidence="3" id="KW-0479">Metal-binding</keyword>
<dbReference type="AlphaFoldDB" id="A0A9Q4C5P6"/>
<protein>
    <submittedName>
        <fullName evidence="8">Zinc-binding alcohol dehydrogenase</fullName>
    </submittedName>
</protein>
<dbReference type="GO" id="GO:0016491">
    <property type="term" value="F:oxidoreductase activity"/>
    <property type="evidence" value="ECO:0007669"/>
    <property type="project" value="UniProtKB-KW"/>
</dbReference>
<dbReference type="CDD" id="cd08255">
    <property type="entry name" value="2-desacetyl-2-hydroxyethyl_bacteriochlorophyllide_like"/>
    <property type="match status" value="1"/>
</dbReference>
<dbReference type="Proteomes" id="UP001149411">
    <property type="component" value="Unassembled WGS sequence"/>
</dbReference>